<accession>A0A4S4MMS2</accession>
<gene>
    <name evidence="2" type="ORF">EUX98_g7016</name>
</gene>
<reference evidence="2 3" key="1">
    <citation type="submission" date="2019-02" db="EMBL/GenBank/DDBJ databases">
        <title>Genome sequencing of the rare red list fungi Antrodiella citrinella (Flaviporus citrinellus).</title>
        <authorList>
            <person name="Buettner E."/>
            <person name="Kellner H."/>
        </authorList>
    </citation>
    <scope>NUCLEOTIDE SEQUENCE [LARGE SCALE GENOMIC DNA]</scope>
    <source>
        <strain evidence="2 3">DSM 108506</strain>
    </source>
</reference>
<feature type="region of interest" description="Disordered" evidence="1">
    <location>
        <begin position="1"/>
        <end position="92"/>
    </location>
</feature>
<evidence type="ECO:0000256" key="1">
    <source>
        <dbReference type="SAM" id="MobiDB-lite"/>
    </source>
</evidence>
<comment type="caution">
    <text evidence="2">The sequence shown here is derived from an EMBL/GenBank/DDBJ whole genome shotgun (WGS) entry which is preliminary data.</text>
</comment>
<evidence type="ECO:0000313" key="2">
    <source>
        <dbReference type="EMBL" id="THH27172.1"/>
    </source>
</evidence>
<dbReference type="Proteomes" id="UP000308730">
    <property type="component" value="Unassembled WGS sequence"/>
</dbReference>
<dbReference type="AlphaFoldDB" id="A0A4S4MMS2"/>
<dbReference type="EMBL" id="SGPM01000274">
    <property type="protein sequence ID" value="THH27172.1"/>
    <property type="molecule type" value="Genomic_DNA"/>
</dbReference>
<feature type="compositionally biased region" description="Polar residues" evidence="1">
    <location>
        <begin position="63"/>
        <end position="81"/>
    </location>
</feature>
<feature type="compositionally biased region" description="Low complexity" evidence="1">
    <location>
        <begin position="34"/>
        <end position="55"/>
    </location>
</feature>
<proteinExistence type="predicted"/>
<name>A0A4S4MMS2_9APHY</name>
<feature type="compositionally biased region" description="Basic and acidic residues" evidence="1">
    <location>
        <begin position="83"/>
        <end position="92"/>
    </location>
</feature>
<dbReference type="OrthoDB" id="3211582at2759"/>
<feature type="compositionally biased region" description="Basic and acidic residues" evidence="1">
    <location>
        <begin position="120"/>
        <end position="132"/>
    </location>
</feature>
<feature type="compositionally biased region" description="Low complexity" evidence="1">
    <location>
        <begin position="17"/>
        <end position="26"/>
    </location>
</feature>
<sequence>MPFFSNNEQASPPPPISESASRSRSIFSRRRSPSPDLSPNRESTSSAASSHGGFFSRRRSDSMDTNTYSGLSGDHTISSARQKVADAENFEREADRALSQARAAVREARDHVRILEREATEDARRAKMKQAEAKNVSKSARGLGRHG</sequence>
<organism evidence="2 3">
    <name type="scientific">Antrodiella citrinella</name>
    <dbReference type="NCBI Taxonomy" id="2447956"/>
    <lineage>
        <taxon>Eukaryota</taxon>
        <taxon>Fungi</taxon>
        <taxon>Dikarya</taxon>
        <taxon>Basidiomycota</taxon>
        <taxon>Agaricomycotina</taxon>
        <taxon>Agaricomycetes</taxon>
        <taxon>Polyporales</taxon>
        <taxon>Steccherinaceae</taxon>
        <taxon>Antrodiella</taxon>
    </lineage>
</organism>
<evidence type="ECO:0000313" key="3">
    <source>
        <dbReference type="Proteomes" id="UP000308730"/>
    </source>
</evidence>
<keyword evidence="3" id="KW-1185">Reference proteome</keyword>
<protein>
    <submittedName>
        <fullName evidence="2">Uncharacterized protein</fullName>
    </submittedName>
</protein>
<feature type="region of interest" description="Disordered" evidence="1">
    <location>
        <begin position="120"/>
        <end position="147"/>
    </location>
</feature>